<keyword evidence="8" id="KW-0547">Nucleotide-binding</keyword>
<dbReference type="GO" id="GO:0009088">
    <property type="term" value="P:threonine biosynthetic process"/>
    <property type="evidence" value="ECO:0007669"/>
    <property type="project" value="UniProtKB-UniPathway"/>
</dbReference>
<accession>Q08XR7</accession>
<dbReference type="InterPro" id="IPR001341">
    <property type="entry name" value="Asp_kinase"/>
</dbReference>
<comment type="similarity">
    <text evidence="4">Belongs to the aspartokinase family.</text>
</comment>
<dbReference type="Pfam" id="PF00696">
    <property type="entry name" value="AA_kinase"/>
    <property type="match status" value="1"/>
</dbReference>
<dbReference type="AntiFam" id="ANF00095">
    <property type="entry name" value="Shadow ORF (opposite ABC transporters)"/>
</dbReference>
<name>Q08XR7_STIAD</name>
<reference evidence="16 17" key="1">
    <citation type="submission" date="2006-04" db="EMBL/GenBank/DDBJ databases">
        <authorList>
            <person name="Nierman W.C."/>
        </authorList>
    </citation>
    <scope>NUCLEOTIDE SEQUENCE [LARGE SCALE GENOMIC DNA]</scope>
    <source>
        <strain evidence="16 17">DW4/3-1</strain>
    </source>
</reference>
<dbReference type="SUPFAM" id="SSF53633">
    <property type="entry name" value="Carbamate kinase-like"/>
    <property type="match status" value="1"/>
</dbReference>
<evidence type="ECO:0000256" key="13">
    <source>
        <dbReference type="RuleBase" id="RU004249"/>
    </source>
</evidence>
<keyword evidence="6 13" id="KW-0028">Amino-acid biosynthesis</keyword>
<sequence length="714" mass="77424">MDSSLRAIARAVRMRVLSTVARRRSGGGQLDEDFLQRGALRLAMHRGQLLDRVIGGDLPLVDDEHLLTRHRDFRQDVRGEDEGVFARQPPDERAELGALDRIQAFGGLVQDEHGRSAQQCLGDSDALLVAFGEVLDDAAHHVCHPGQSRYPVDLGLQPAPGKLLEGGHELQIAVHRHLRVERRRLRQVANAPFHLQRVREDVEPRHPGGPRRRGKKSGEDLHRRRLARPVGAQEAQNLPFVDAEGELVDGDSIPVALGEVLDLDHRHGDALMEGLPRRVKGTVAGGLKARPGLATFVHGHLQAWLCGHTLRRSRAVKPIVVQKYGGSSVAGVEKLRKVAQRVKAKREAGYRMVVVVSAMGDTTDELLTLAKQISPDPPRRELDMLLTCGERISMALLSMALQEMGVPAISFTGSQSGIITNDAHAQARIVEVRPYRILDELERGKVVIVAGYQGVSFKKEVTTLGRGGSDTTAVALAAALEAEACEIYSDVDGIFSADPRVVPDALKLEALSYDEMQELASAGAKVLNAQAVEFAKAKGIVILARTAHGQGAGTAIQEMASVPGSRVKGVTAEHDMAVLSAASERVKLPELLEFLDARGVRGRALSFDGLRGREARTYIVVPLQDVHGLEGVRQALAVRFGDTVSLQEHLGTVTCVGAGINADWMHLRRALLAAEETGAHVHAAHTSPLQLSLLVDKSSLNRLTARLHREFLGV</sequence>
<dbReference type="PANTHER" id="PTHR21499:SF3">
    <property type="entry name" value="ASPARTOKINASE"/>
    <property type="match status" value="1"/>
</dbReference>
<dbReference type="PROSITE" id="PS00324">
    <property type="entry name" value="ASPARTOKINASE"/>
    <property type="match status" value="1"/>
</dbReference>
<evidence type="ECO:0000256" key="14">
    <source>
        <dbReference type="SAM" id="MobiDB-lite"/>
    </source>
</evidence>
<evidence type="ECO:0000256" key="9">
    <source>
        <dbReference type="ARBA" id="ARBA00022777"/>
    </source>
</evidence>
<feature type="domain" description="Aspartate/glutamate/uridylate kinase" evidence="15">
    <location>
        <begin position="319"/>
        <end position="541"/>
    </location>
</feature>
<dbReference type="PATRIC" id="fig|378806.16.peg.4307"/>
<dbReference type="EC" id="2.7.2.4" evidence="5"/>
<dbReference type="NCBIfam" id="NF005154">
    <property type="entry name" value="PRK06635.1-2"/>
    <property type="match status" value="1"/>
</dbReference>
<evidence type="ECO:0000256" key="10">
    <source>
        <dbReference type="ARBA" id="ARBA00022840"/>
    </source>
</evidence>
<evidence type="ECO:0000256" key="7">
    <source>
        <dbReference type="ARBA" id="ARBA00022679"/>
    </source>
</evidence>
<dbReference type="UniPathway" id="UPA00034">
    <property type="reaction ID" value="UER00015"/>
</dbReference>
<organism evidence="16 17">
    <name type="scientific">Stigmatella aurantiaca (strain DW4/3-1)</name>
    <dbReference type="NCBI Taxonomy" id="378806"/>
    <lineage>
        <taxon>Bacteria</taxon>
        <taxon>Pseudomonadati</taxon>
        <taxon>Myxococcota</taxon>
        <taxon>Myxococcia</taxon>
        <taxon>Myxococcales</taxon>
        <taxon>Cystobacterineae</taxon>
        <taxon>Archangiaceae</taxon>
        <taxon>Stigmatella</taxon>
    </lineage>
</organism>
<dbReference type="GO" id="GO:0009089">
    <property type="term" value="P:lysine biosynthetic process via diaminopimelate"/>
    <property type="evidence" value="ECO:0007669"/>
    <property type="project" value="UniProtKB-UniPathway"/>
</dbReference>
<evidence type="ECO:0000256" key="4">
    <source>
        <dbReference type="ARBA" id="ARBA00010122"/>
    </source>
</evidence>
<dbReference type="GO" id="GO:0005829">
    <property type="term" value="C:cytosol"/>
    <property type="evidence" value="ECO:0007669"/>
    <property type="project" value="TreeGrafter"/>
</dbReference>
<evidence type="ECO:0000256" key="5">
    <source>
        <dbReference type="ARBA" id="ARBA00013059"/>
    </source>
</evidence>
<evidence type="ECO:0000256" key="3">
    <source>
        <dbReference type="ARBA" id="ARBA00005139"/>
    </source>
</evidence>
<comment type="caution">
    <text evidence="16">The sequence shown here is derived from an EMBL/GenBank/DDBJ whole genome shotgun (WGS) entry which is preliminary data.</text>
</comment>
<protein>
    <recommendedName>
        <fullName evidence="5">aspartate kinase</fullName>
        <ecNumber evidence="5">2.7.2.4</ecNumber>
    </recommendedName>
</protein>
<dbReference type="InterPro" id="IPR036393">
    <property type="entry name" value="AceGlu_kinase-like_sf"/>
</dbReference>
<comment type="catalytic activity">
    <reaction evidence="12">
        <text>L-aspartate + ATP = 4-phospho-L-aspartate + ADP</text>
        <dbReference type="Rhea" id="RHEA:23776"/>
        <dbReference type="ChEBI" id="CHEBI:29991"/>
        <dbReference type="ChEBI" id="CHEBI:30616"/>
        <dbReference type="ChEBI" id="CHEBI:57535"/>
        <dbReference type="ChEBI" id="CHEBI:456216"/>
        <dbReference type="EC" id="2.7.2.4"/>
    </reaction>
</comment>
<dbReference type="GO" id="GO:0009090">
    <property type="term" value="P:homoserine biosynthetic process"/>
    <property type="evidence" value="ECO:0007669"/>
    <property type="project" value="TreeGrafter"/>
</dbReference>
<dbReference type="InterPro" id="IPR018042">
    <property type="entry name" value="Aspartate_kinase_CS"/>
</dbReference>
<evidence type="ECO:0000256" key="8">
    <source>
        <dbReference type="ARBA" id="ARBA00022741"/>
    </source>
</evidence>
<keyword evidence="10" id="KW-0067">ATP-binding</keyword>
<dbReference type="UniPathway" id="UPA00051">
    <property type="reaction ID" value="UER00462"/>
</dbReference>
<evidence type="ECO:0000256" key="11">
    <source>
        <dbReference type="ARBA" id="ARBA00023154"/>
    </source>
</evidence>
<dbReference type="UniPathway" id="UPA00050">
    <property type="reaction ID" value="UER00461"/>
</dbReference>
<evidence type="ECO:0000313" key="17">
    <source>
        <dbReference type="Proteomes" id="UP000032702"/>
    </source>
</evidence>
<dbReference type="AlphaFoldDB" id="Q08XR7"/>
<keyword evidence="7 16" id="KW-0808">Transferase</keyword>
<proteinExistence type="inferred from homology"/>
<dbReference type="GO" id="GO:0004072">
    <property type="term" value="F:aspartate kinase activity"/>
    <property type="evidence" value="ECO:0007669"/>
    <property type="project" value="UniProtKB-EC"/>
</dbReference>
<comment type="pathway">
    <text evidence="1 13">Amino-acid biosynthesis; L-lysine biosynthesis via DAP pathway; (S)-tetrahydrodipicolinate from L-aspartate: step 1/4.</text>
</comment>
<dbReference type="NCBIfam" id="TIGR00657">
    <property type="entry name" value="asp_kinases"/>
    <property type="match status" value="1"/>
</dbReference>
<dbReference type="InterPro" id="IPR041740">
    <property type="entry name" value="AKii-LysC-BS"/>
</dbReference>
<dbReference type="InterPro" id="IPR001048">
    <property type="entry name" value="Asp/Glu/Uridylate_kinase"/>
</dbReference>
<gene>
    <name evidence="16" type="ORF">STIAU_5349</name>
</gene>
<dbReference type="PANTHER" id="PTHR21499">
    <property type="entry name" value="ASPARTATE KINASE"/>
    <property type="match status" value="1"/>
</dbReference>
<keyword evidence="9 16" id="KW-0418">Kinase</keyword>
<dbReference type="Proteomes" id="UP000032702">
    <property type="component" value="Unassembled WGS sequence"/>
</dbReference>
<evidence type="ECO:0000256" key="6">
    <source>
        <dbReference type="ARBA" id="ARBA00022605"/>
    </source>
</evidence>
<dbReference type="CDD" id="cd04261">
    <property type="entry name" value="AAK_AKii-LysC-BS"/>
    <property type="match status" value="1"/>
</dbReference>
<dbReference type="FunFam" id="3.40.1160.10:FF:000002">
    <property type="entry name" value="Aspartokinase"/>
    <property type="match status" value="1"/>
</dbReference>
<dbReference type="Gene3D" id="3.30.2130.10">
    <property type="entry name" value="VC0802-like"/>
    <property type="match status" value="1"/>
</dbReference>
<evidence type="ECO:0000256" key="12">
    <source>
        <dbReference type="ARBA" id="ARBA00047872"/>
    </source>
</evidence>
<comment type="pathway">
    <text evidence="3 13">Amino-acid biosynthesis; L-threonine biosynthesis; L-threonine from L-aspartate: step 1/5.</text>
</comment>
<dbReference type="Gene3D" id="3.40.1160.10">
    <property type="entry name" value="Acetylglutamate kinase-like"/>
    <property type="match status" value="1"/>
</dbReference>
<dbReference type="GO" id="GO:0005524">
    <property type="term" value="F:ATP binding"/>
    <property type="evidence" value="ECO:0007669"/>
    <property type="project" value="UniProtKB-KW"/>
</dbReference>
<keyword evidence="11" id="KW-0457">Lysine biosynthesis</keyword>
<evidence type="ECO:0000313" key="16">
    <source>
        <dbReference type="EMBL" id="EAU65273.1"/>
    </source>
</evidence>
<evidence type="ECO:0000259" key="15">
    <source>
        <dbReference type="Pfam" id="PF00696"/>
    </source>
</evidence>
<comment type="pathway">
    <text evidence="2 13">Amino-acid biosynthesis; L-methionine biosynthesis via de novo pathway; L-homoserine from L-aspartate: step 1/3.</text>
</comment>
<feature type="region of interest" description="Disordered" evidence="14">
    <location>
        <begin position="198"/>
        <end position="221"/>
    </location>
</feature>
<evidence type="ECO:0000256" key="1">
    <source>
        <dbReference type="ARBA" id="ARBA00004766"/>
    </source>
</evidence>
<evidence type="ECO:0000256" key="2">
    <source>
        <dbReference type="ARBA" id="ARBA00004986"/>
    </source>
</evidence>
<dbReference type="EMBL" id="AAMD01000087">
    <property type="protein sequence ID" value="EAU65273.1"/>
    <property type="molecule type" value="Genomic_DNA"/>
</dbReference>